<evidence type="ECO:0008006" key="4">
    <source>
        <dbReference type="Google" id="ProtNLM"/>
    </source>
</evidence>
<keyword evidence="1" id="KW-0812">Transmembrane</keyword>
<sequence length="208" mass="21979">MDWTVIGAMVALAALIVRGVVAFGMAGKEAGKLRRSGQTVRRLREQALARRWTWEPAAFEPTVPVGRMGRLPEVRQRGAARGRFRQRDATVAVLAAVVPSGFESELGNDHGTTVLTMVVTMDAPELTGDLRLDPRRGEPGYEISGSLAGLIGGDGLAALARVQNPAADVIGGRAAFLFTSLRGMDELDRVLAATDDFLSGLAAGQPSA</sequence>
<gene>
    <name evidence="2" type="ORF">ACFO0C_42855</name>
</gene>
<dbReference type="RefSeq" id="WP_378072588.1">
    <property type="nucleotide sequence ID" value="NZ_JBHSBL010000028.1"/>
</dbReference>
<keyword evidence="1" id="KW-0472">Membrane</keyword>
<keyword evidence="3" id="KW-1185">Reference proteome</keyword>
<organism evidence="2 3">
    <name type="scientific">Actinoplanes subglobosus</name>
    <dbReference type="NCBI Taxonomy" id="1547892"/>
    <lineage>
        <taxon>Bacteria</taxon>
        <taxon>Bacillati</taxon>
        <taxon>Actinomycetota</taxon>
        <taxon>Actinomycetes</taxon>
        <taxon>Micromonosporales</taxon>
        <taxon>Micromonosporaceae</taxon>
        <taxon>Actinoplanes</taxon>
    </lineage>
</organism>
<evidence type="ECO:0000256" key="1">
    <source>
        <dbReference type="SAM" id="Phobius"/>
    </source>
</evidence>
<protein>
    <recommendedName>
        <fullName evidence="4">Secreted protein</fullName>
    </recommendedName>
</protein>
<name>A0ABV8J537_9ACTN</name>
<comment type="caution">
    <text evidence="2">The sequence shown here is derived from an EMBL/GenBank/DDBJ whole genome shotgun (WGS) entry which is preliminary data.</text>
</comment>
<keyword evidence="1" id="KW-1133">Transmembrane helix</keyword>
<dbReference type="Proteomes" id="UP001595867">
    <property type="component" value="Unassembled WGS sequence"/>
</dbReference>
<feature type="transmembrane region" description="Helical" evidence="1">
    <location>
        <begin position="6"/>
        <end position="26"/>
    </location>
</feature>
<proteinExistence type="predicted"/>
<reference evidence="3" key="1">
    <citation type="journal article" date="2019" name="Int. J. Syst. Evol. Microbiol.">
        <title>The Global Catalogue of Microorganisms (GCM) 10K type strain sequencing project: providing services to taxonomists for standard genome sequencing and annotation.</title>
        <authorList>
            <consortium name="The Broad Institute Genomics Platform"/>
            <consortium name="The Broad Institute Genome Sequencing Center for Infectious Disease"/>
            <person name="Wu L."/>
            <person name="Ma J."/>
        </authorList>
    </citation>
    <scope>NUCLEOTIDE SEQUENCE [LARGE SCALE GENOMIC DNA]</scope>
    <source>
        <strain evidence="3">TBRC 5832</strain>
    </source>
</reference>
<accession>A0ABV8J537</accession>
<dbReference type="EMBL" id="JBHSBL010000028">
    <property type="protein sequence ID" value="MFC4071718.1"/>
    <property type="molecule type" value="Genomic_DNA"/>
</dbReference>
<evidence type="ECO:0000313" key="2">
    <source>
        <dbReference type="EMBL" id="MFC4071718.1"/>
    </source>
</evidence>
<evidence type="ECO:0000313" key="3">
    <source>
        <dbReference type="Proteomes" id="UP001595867"/>
    </source>
</evidence>